<organism evidence="3">
    <name type="scientific">mine drainage metagenome</name>
    <dbReference type="NCBI Taxonomy" id="410659"/>
    <lineage>
        <taxon>unclassified sequences</taxon>
        <taxon>metagenomes</taxon>
        <taxon>ecological metagenomes</taxon>
    </lineage>
</organism>
<dbReference type="PANTHER" id="PTHR46438">
    <property type="entry name" value="ALPHA/BETA-HYDROLASES SUPERFAMILY PROTEIN"/>
    <property type="match status" value="1"/>
</dbReference>
<dbReference type="InterPro" id="IPR029058">
    <property type="entry name" value="AB_hydrolase_fold"/>
</dbReference>
<dbReference type="SUPFAM" id="SSF53474">
    <property type="entry name" value="alpha/beta-Hydrolases"/>
    <property type="match status" value="1"/>
</dbReference>
<dbReference type="AlphaFoldDB" id="T1B946"/>
<dbReference type="GO" id="GO:0016787">
    <property type="term" value="F:hydrolase activity"/>
    <property type="evidence" value="ECO:0007669"/>
    <property type="project" value="UniProtKB-KW"/>
</dbReference>
<dbReference type="Pfam" id="PF00561">
    <property type="entry name" value="Abhydrolase_1"/>
    <property type="match status" value="1"/>
</dbReference>
<proteinExistence type="predicted"/>
<dbReference type="InterPro" id="IPR000073">
    <property type="entry name" value="AB_hydrolase_1"/>
</dbReference>
<evidence type="ECO:0000259" key="2">
    <source>
        <dbReference type="Pfam" id="PF00561"/>
    </source>
</evidence>
<feature type="region of interest" description="Disordered" evidence="1">
    <location>
        <begin position="124"/>
        <end position="143"/>
    </location>
</feature>
<sequence>MPSVHANGVELHYVARGREGDPAALVHGSWVDLRSWRAVLPGLAGSMQVVAYDRRGHGQSTLAPRAHALESDAADLGALLEAMDHYPAHLVGHSYGAMVALRLAVDRPELVRSLSLHEPPYMGLLDDDPATAPEAERMRSGLRAEQDRIRRGDLEGAARDLFGHFAGDVTAWDRFRPETRAELLRYAPRWLEEFSDPATERPPVGPGLRELLIPILLTEGTTSPAFLRRTSAALERALVNVTVRRLRDAGHDPQITHPDLYVATLLTFLVERNVPTM</sequence>
<reference evidence="3" key="2">
    <citation type="journal article" date="2014" name="ISME J.">
        <title>Microbial stratification in low pH oxic and suboxic macroscopic growths along an acid mine drainage.</title>
        <authorList>
            <person name="Mendez-Garcia C."/>
            <person name="Mesa V."/>
            <person name="Sprenger R.R."/>
            <person name="Richter M."/>
            <person name="Diez M.S."/>
            <person name="Solano J."/>
            <person name="Bargiela R."/>
            <person name="Golyshina O.V."/>
            <person name="Manteca A."/>
            <person name="Ramos J.L."/>
            <person name="Gallego J.R."/>
            <person name="Llorente I."/>
            <person name="Martins Dos Santos V.A."/>
            <person name="Jensen O.N."/>
            <person name="Pelaez A.I."/>
            <person name="Sanchez J."/>
            <person name="Ferrer M."/>
        </authorList>
    </citation>
    <scope>NUCLEOTIDE SEQUENCE</scope>
</reference>
<evidence type="ECO:0000256" key="1">
    <source>
        <dbReference type="SAM" id="MobiDB-lite"/>
    </source>
</evidence>
<feature type="domain" description="AB hydrolase-1" evidence="2">
    <location>
        <begin position="26"/>
        <end position="258"/>
    </location>
</feature>
<gene>
    <name evidence="3" type="ORF">B1B_11133</name>
</gene>
<dbReference type="Gene3D" id="3.40.50.1820">
    <property type="entry name" value="alpha/beta hydrolase"/>
    <property type="match status" value="1"/>
</dbReference>
<accession>T1B946</accession>
<feature type="compositionally biased region" description="Basic and acidic residues" evidence="1">
    <location>
        <begin position="134"/>
        <end position="143"/>
    </location>
</feature>
<protein>
    <submittedName>
        <fullName evidence="3">Hydrolase, alpha/beta fold family protein</fullName>
    </submittedName>
</protein>
<comment type="caution">
    <text evidence="3">The sequence shown here is derived from an EMBL/GenBank/DDBJ whole genome shotgun (WGS) entry which is preliminary data.</text>
</comment>
<name>T1B946_9ZZZZ</name>
<dbReference type="PRINTS" id="PR00111">
    <property type="entry name" value="ABHYDROLASE"/>
</dbReference>
<evidence type="ECO:0000313" key="3">
    <source>
        <dbReference type="EMBL" id="EQD50735.1"/>
    </source>
</evidence>
<reference evidence="3" key="1">
    <citation type="submission" date="2013-08" db="EMBL/GenBank/DDBJ databases">
        <authorList>
            <person name="Mendez C."/>
            <person name="Richter M."/>
            <person name="Ferrer M."/>
            <person name="Sanchez J."/>
        </authorList>
    </citation>
    <scope>NUCLEOTIDE SEQUENCE</scope>
</reference>
<keyword evidence="3" id="KW-0378">Hydrolase</keyword>
<dbReference type="EMBL" id="AUZY01007207">
    <property type="protein sequence ID" value="EQD50735.1"/>
    <property type="molecule type" value="Genomic_DNA"/>
</dbReference>
<dbReference type="PANTHER" id="PTHR46438:SF11">
    <property type="entry name" value="LIPASE-RELATED"/>
    <property type="match status" value="1"/>
</dbReference>